<dbReference type="AlphaFoldDB" id="A0A7W4KFA0"/>
<organism evidence="1 2">
    <name type="scientific">Gluconacetobacter takamatsuzukensis</name>
    <dbReference type="NCBI Taxonomy" id="1286190"/>
    <lineage>
        <taxon>Bacteria</taxon>
        <taxon>Pseudomonadati</taxon>
        <taxon>Pseudomonadota</taxon>
        <taxon>Alphaproteobacteria</taxon>
        <taxon>Acetobacterales</taxon>
        <taxon>Acetobacteraceae</taxon>
        <taxon>Gluconacetobacter</taxon>
    </lineage>
</organism>
<dbReference type="Gene3D" id="1.10.10.10">
    <property type="entry name" value="Winged helix-like DNA-binding domain superfamily/Winged helix DNA-binding domain"/>
    <property type="match status" value="1"/>
</dbReference>
<reference evidence="1 2" key="1">
    <citation type="submission" date="2020-04" db="EMBL/GenBank/DDBJ databases">
        <title>Description of novel Gluconacetobacter.</title>
        <authorList>
            <person name="Sombolestani A."/>
        </authorList>
    </citation>
    <scope>NUCLEOTIDE SEQUENCE [LARGE SCALE GENOMIC DNA]</scope>
    <source>
        <strain evidence="1 2">LMG 27800</strain>
    </source>
</reference>
<evidence type="ECO:0000313" key="2">
    <source>
        <dbReference type="Proteomes" id="UP000540556"/>
    </source>
</evidence>
<comment type="caution">
    <text evidence="1">The sequence shown here is derived from an EMBL/GenBank/DDBJ whole genome shotgun (WGS) entry which is preliminary data.</text>
</comment>
<sequence>MNVLSERRRSPPTLHAIPARYRADRQAVHGLRARCAQAGIKMTDLRDVLLHGLLRAGDEASAIEIWKTITEMTGGNAPSCGSLQRNLNIMTDRGVLVRKGGLDRVWRYSIASDTRGMADDEPPLVMFLEAGTGRKTRCDLPEVAAFLRQLSMERGLTIRSAAITLLPSGEQCA</sequence>
<accession>A0A7W4KFA0</accession>
<gene>
    <name evidence="1" type="ORF">HLH27_12520</name>
</gene>
<dbReference type="RefSeq" id="WP_182950370.1">
    <property type="nucleotide sequence ID" value="NZ_JABEQK010000009.1"/>
</dbReference>
<dbReference type="Proteomes" id="UP000540556">
    <property type="component" value="Unassembled WGS sequence"/>
</dbReference>
<evidence type="ECO:0000313" key="1">
    <source>
        <dbReference type="EMBL" id="MBB2205833.1"/>
    </source>
</evidence>
<keyword evidence="2" id="KW-1185">Reference proteome</keyword>
<dbReference type="SUPFAM" id="SSF46785">
    <property type="entry name" value="Winged helix' DNA-binding domain"/>
    <property type="match status" value="1"/>
</dbReference>
<proteinExistence type="predicted"/>
<dbReference type="InterPro" id="IPR036388">
    <property type="entry name" value="WH-like_DNA-bd_sf"/>
</dbReference>
<protein>
    <submittedName>
        <fullName evidence="1">Fur family transcriptional regulator</fullName>
    </submittedName>
</protein>
<dbReference type="InterPro" id="IPR036390">
    <property type="entry name" value="WH_DNA-bd_sf"/>
</dbReference>
<name>A0A7W4KFA0_9PROT</name>
<dbReference type="EMBL" id="JABEQK010000009">
    <property type="protein sequence ID" value="MBB2205833.1"/>
    <property type="molecule type" value="Genomic_DNA"/>
</dbReference>